<keyword evidence="2" id="KW-1185">Reference proteome</keyword>
<dbReference type="AlphaFoldDB" id="A0A7J6W4D6"/>
<proteinExistence type="predicted"/>
<protein>
    <submittedName>
        <fullName evidence="1">Uncharacterized protein</fullName>
    </submittedName>
</protein>
<evidence type="ECO:0000313" key="2">
    <source>
        <dbReference type="Proteomes" id="UP000554482"/>
    </source>
</evidence>
<comment type="caution">
    <text evidence="1">The sequence shown here is derived from an EMBL/GenBank/DDBJ whole genome shotgun (WGS) entry which is preliminary data.</text>
</comment>
<dbReference type="EMBL" id="JABWDY010022882">
    <property type="protein sequence ID" value="KAF5191370.1"/>
    <property type="molecule type" value="Genomic_DNA"/>
</dbReference>
<dbReference type="Proteomes" id="UP000554482">
    <property type="component" value="Unassembled WGS sequence"/>
</dbReference>
<sequence length="67" mass="7411">MLGWVTVLSNIHGPLWAKTTDLFSHVVFKTDTKYDKSVIVFFDGNVYGPSLLGETCKPQALSTPSDH</sequence>
<name>A0A7J6W4D6_THATH</name>
<gene>
    <name evidence="1" type="ORF">FRX31_019031</name>
</gene>
<evidence type="ECO:0000313" key="1">
    <source>
        <dbReference type="EMBL" id="KAF5191370.1"/>
    </source>
</evidence>
<reference evidence="1 2" key="1">
    <citation type="submission" date="2020-06" db="EMBL/GenBank/DDBJ databases">
        <title>Transcriptomic and genomic resources for Thalictrum thalictroides and T. hernandezii: Facilitating candidate gene discovery in an emerging model plant lineage.</title>
        <authorList>
            <person name="Arias T."/>
            <person name="Riano-Pachon D.M."/>
            <person name="Di Stilio V.S."/>
        </authorList>
    </citation>
    <scope>NUCLEOTIDE SEQUENCE [LARGE SCALE GENOMIC DNA]</scope>
    <source>
        <strain evidence="2">cv. WT478/WT964</strain>
        <tissue evidence="1">Leaves</tissue>
    </source>
</reference>
<accession>A0A7J6W4D6</accession>
<organism evidence="1 2">
    <name type="scientific">Thalictrum thalictroides</name>
    <name type="common">Rue-anemone</name>
    <name type="synonym">Anemone thalictroides</name>
    <dbReference type="NCBI Taxonomy" id="46969"/>
    <lineage>
        <taxon>Eukaryota</taxon>
        <taxon>Viridiplantae</taxon>
        <taxon>Streptophyta</taxon>
        <taxon>Embryophyta</taxon>
        <taxon>Tracheophyta</taxon>
        <taxon>Spermatophyta</taxon>
        <taxon>Magnoliopsida</taxon>
        <taxon>Ranunculales</taxon>
        <taxon>Ranunculaceae</taxon>
        <taxon>Thalictroideae</taxon>
        <taxon>Thalictrum</taxon>
    </lineage>
</organism>